<dbReference type="GO" id="GO:0016747">
    <property type="term" value="F:acyltransferase activity, transferring groups other than amino-acyl groups"/>
    <property type="evidence" value="ECO:0007669"/>
    <property type="project" value="InterPro"/>
</dbReference>
<proteinExistence type="predicted"/>
<dbReference type="InterPro" id="IPR016181">
    <property type="entry name" value="Acyl_CoA_acyltransferase"/>
</dbReference>
<dbReference type="InterPro" id="IPR051531">
    <property type="entry name" value="N-acetyltransferase"/>
</dbReference>
<sequence length="181" mass="21004">MTEIETARLRLRPWREDDLDSYARVCADPEVVRYMGFGEMNREQAAGQVARLVRGWEERGYSHWAVEEKATGAFVGRIGLQYQSDWSEGEHKTEVGWLLGRSFWGRGFATEGALASLRYGFEKLGLERIISITLPQNLASRRVMEKAGLTPRGETRWRGFDVVWYDIGRREWETRQREPTS</sequence>
<protein>
    <submittedName>
        <fullName evidence="2">Acetyltransferase, GNAT family</fullName>
    </submittedName>
</protein>
<dbReference type="Gene3D" id="3.40.630.30">
    <property type="match status" value="1"/>
</dbReference>
<dbReference type="PANTHER" id="PTHR43792">
    <property type="entry name" value="GNAT FAMILY, PUTATIVE (AFU_ORTHOLOGUE AFUA_3G00765)-RELATED-RELATED"/>
    <property type="match status" value="1"/>
</dbReference>
<dbReference type="PROSITE" id="PS51186">
    <property type="entry name" value="GNAT"/>
    <property type="match status" value="1"/>
</dbReference>
<dbReference type="Pfam" id="PF13302">
    <property type="entry name" value="Acetyltransf_3"/>
    <property type="match status" value="1"/>
</dbReference>
<accession>A0A6J4Q6E4</accession>
<dbReference type="AlphaFoldDB" id="A0A6J4Q6E4"/>
<evidence type="ECO:0000259" key="1">
    <source>
        <dbReference type="PROSITE" id="PS51186"/>
    </source>
</evidence>
<dbReference type="InterPro" id="IPR000182">
    <property type="entry name" value="GNAT_dom"/>
</dbReference>
<evidence type="ECO:0000313" key="2">
    <source>
        <dbReference type="EMBL" id="CAA9431735.1"/>
    </source>
</evidence>
<dbReference type="EMBL" id="CADCVB010000116">
    <property type="protein sequence ID" value="CAA9431735.1"/>
    <property type="molecule type" value="Genomic_DNA"/>
</dbReference>
<dbReference type="PANTHER" id="PTHR43792:SF1">
    <property type="entry name" value="N-ACETYLTRANSFERASE DOMAIN-CONTAINING PROTEIN"/>
    <property type="match status" value="1"/>
</dbReference>
<feature type="domain" description="N-acetyltransferase" evidence="1">
    <location>
        <begin position="9"/>
        <end position="170"/>
    </location>
</feature>
<reference evidence="2" key="1">
    <citation type="submission" date="2020-02" db="EMBL/GenBank/DDBJ databases">
        <authorList>
            <person name="Meier V. D."/>
        </authorList>
    </citation>
    <scope>NUCLEOTIDE SEQUENCE</scope>
    <source>
        <strain evidence="2">AVDCRST_MAG78</strain>
    </source>
</reference>
<dbReference type="SUPFAM" id="SSF55729">
    <property type="entry name" value="Acyl-CoA N-acyltransferases (Nat)"/>
    <property type="match status" value="1"/>
</dbReference>
<name>A0A6J4Q6E4_9ACTN</name>
<keyword evidence="2" id="KW-0808">Transferase</keyword>
<gene>
    <name evidence="2" type="ORF">AVDCRST_MAG78-1702</name>
</gene>
<organism evidence="2">
    <name type="scientific">uncultured Rubrobacteraceae bacterium</name>
    <dbReference type="NCBI Taxonomy" id="349277"/>
    <lineage>
        <taxon>Bacteria</taxon>
        <taxon>Bacillati</taxon>
        <taxon>Actinomycetota</taxon>
        <taxon>Rubrobacteria</taxon>
        <taxon>Rubrobacterales</taxon>
        <taxon>Rubrobacteraceae</taxon>
        <taxon>environmental samples</taxon>
    </lineage>
</organism>